<comment type="caution">
    <text evidence="4">The sequence shown here is derived from an EMBL/GenBank/DDBJ whole genome shotgun (WGS) entry which is preliminary data.</text>
</comment>
<accession>A0A8J5QYN9</accession>
<reference evidence="4" key="1">
    <citation type="submission" date="2020-03" db="EMBL/GenBank/DDBJ databases">
        <authorList>
            <person name="Chebbi M.A."/>
            <person name="Drezen J.M."/>
        </authorList>
    </citation>
    <scope>NUCLEOTIDE SEQUENCE</scope>
    <source>
        <tissue evidence="4">Whole body</tissue>
    </source>
</reference>
<dbReference type="GO" id="GO:0005840">
    <property type="term" value="C:ribosome"/>
    <property type="evidence" value="ECO:0007669"/>
    <property type="project" value="UniProtKB-KW"/>
</dbReference>
<evidence type="ECO:0000313" key="5">
    <source>
        <dbReference type="Proteomes" id="UP000729913"/>
    </source>
</evidence>
<protein>
    <recommendedName>
        <fullName evidence="3">Ribosomal protein eL8/eL30/eS12/Gadd45 domain-containing protein</fullName>
    </recommendedName>
</protein>
<dbReference type="PANTHER" id="PTHR11449">
    <property type="entry name" value="RIBOSOMAL PROTEIN L30"/>
    <property type="match status" value="1"/>
</dbReference>
<dbReference type="InterPro" id="IPR039109">
    <property type="entry name" value="Ribosomal_eL30-like"/>
</dbReference>
<name>A0A8J5QYN9_9HYME</name>
<feature type="domain" description="Ribosomal protein eL8/eL30/eS12/Gadd45" evidence="3">
    <location>
        <begin position="248"/>
        <end position="298"/>
    </location>
</feature>
<evidence type="ECO:0000256" key="1">
    <source>
        <dbReference type="ARBA" id="ARBA00022980"/>
    </source>
</evidence>
<dbReference type="InterPro" id="IPR004038">
    <property type="entry name" value="Ribosomal_eL8/eL30/eS12/Gad45"/>
</dbReference>
<dbReference type="AlphaFoldDB" id="A0A8J5QYN9"/>
<dbReference type="Proteomes" id="UP000729913">
    <property type="component" value="Unassembled WGS sequence"/>
</dbReference>
<keyword evidence="2" id="KW-0687">Ribonucleoprotein</keyword>
<organism evidence="4 5">
    <name type="scientific">Cotesia typhae</name>
    <dbReference type="NCBI Taxonomy" id="2053667"/>
    <lineage>
        <taxon>Eukaryota</taxon>
        <taxon>Metazoa</taxon>
        <taxon>Ecdysozoa</taxon>
        <taxon>Arthropoda</taxon>
        <taxon>Hexapoda</taxon>
        <taxon>Insecta</taxon>
        <taxon>Pterygota</taxon>
        <taxon>Neoptera</taxon>
        <taxon>Endopterygota</taxon>
        <taxon>Hymenoptera</taxon>
        <taxon>Apocrita</taxon>
        <taxon>Ichneumonoidea</taxon>
        <taxon>Braconidae</taxon>
        <taxon>Microgastrinae</taxon>
        <taxon>Cotesia</taxon>
    </lineage>
</organism>
<keyword evidence="1" id="KW-0689">Ribosomal protein</keyword>
<evidence type="ECO:0000256" key="2">
    <source>
        <dbReference type="ARBA" id="ARBA00023274"/>
    </source>
</evidence>
<dbReference type="OrthoDB" id="1928736at2759"/>
<keyword evidence="5" id="KW-1185">Reference proteome</keyword>
<proteinExistence type="predicted"/>
<gene>
    <name evidence="4" type="ORF">G9C98_002824</name>
</gene>
<dbReference type="GO" id="GO:0003723">
    <property type="term" value="F:RNA binding"/>
    <property type="evidence" value="ECO:0007669"/>
    <property type="project" value="InterPro"/>
</dbReference>
<evidence type="ECO:0000259" key="3">
    <source>
        <dbReference type="Pfam" id="PF01248"/>
    </source>
</evidence>
<sequence length="305" mass="34017">MAEGEINNKTFKWVNLGDFVYKPNVSEGFFYKLEETVEIPLVEGRDYSLIGSKQRTLFLDDITAPNDMVVTGVRLNHVEQSSGANTSPLQLEILTTSYDYETGVLGEDEARWITSETMPYPSVSYERNRSDNPTKYYSNTPQEETNLFVKFRASDIWKDAGQTVVPLFDIQAVTTLVRPLGGVGITHKSVDDSGGISTHVGIAWYCHLQSSINVSLLLPFFSLALLNTAFSSNSGPEKNPSKWLHKRNRKSEIEYYAMLAKTGVHHYTGNNIELGTACGKYFRVCTLSITDPGNSDIIKSMPTAE</sequence>
<reference evidence="4" key="2">
    <citation type="submission" date="2021-04" db="EMBL/GenBank/DDBJ databases">
        <title>Genome-wide patterns of bracovirus chromosomal integration into multiple host tissues during parasitism.</title>
        <authorList>
            <person name="Chebbi M.A.C."/>
        </authorList>
    </citation>
    <scope>NUCLEOTIDE SEQUENCE</scope>
    <source>
        <tissue evidence="4">Whole body</tissue>
    </source>
</reference>
<dbReference type="InterPro" id="IPR022991">
    <property type="entry name" value="Ribosomal_eL30_CS"/>
</dbReference>
<dbReference type="EMBL" id="JAAOIC020000016">
    <property type="protein sequence ID" value="KAG8041531.1"/>
    <property type="molecule type" value="Genomic_DNA"/>
</dbReference>
<evidence type="ECO:0000313" key="4">
    <source>
        <dbReference type="EMBL" id="KAG8041531.1"/>
    </source>
</evidence>
<dbReference type="PROSITE" id="PS00993">
    <property type="entry name" value="RIBOSOMAL_L30E_2"/>
    <property type="match status" value="1"/>
</dbReference>
<dbReference type="GO" id="GO:1990904">
    <property type="term" value="C:ribonucleoprotein complex"/>
    <property type="evidence" value="ECO:0007669"/>
    <property type="project" value="UniProtKB-KW"/>
</dbReference>
<dbReference type="Pfam" id="PF01248">
    <property type="entry name" value="Ribosomal_L7Ae"/>
    <property type="match status" value="1"/>
</dbReference>